<name>A0A8H8CNM8_PSICU</name>
<accession>A0A8H8CNM8</accession>
<protein>
    <submittedName>
        <fullName evidence="3">Uncharacterized protein</fullName>
    </submittedName>
</protein>
<gene>
    <name evidence="2" type="ORF">JR316_001579</name>
    <name evidence="3" type="ORF">JR316_001580</name>
</gene>
<feature type="compositionally biased region" description="Basic residues" evidence="1">
    <location>
        <begin position="167"/>
        <end position="179"/>
    </location>
</feature>
<evidence type="ECO:0000313" key="3">
    <source>
        <dbReference type="EMBL" id="KAG5172086.1"/>
    </source>
</evidence>
<comment type="caution">
    <text evidence="3">The sequence shown here is derived from an EMBL/GenBank/DDBJ whole genome shotgun (WGS) entry which is preliminary data.</text>
</comment>
<evidence type="ECO:0000256" key="1">
    <source>
        <dbReference type="SAM" id="MobiDB-lite"/>
    </source>
</evidence>
<organism evidence="3">
    <name type="scientific">Psilocybe cubensis</name>
    <name type="common">Psychedelic mushroom</name>
    <name type="synonym">Stropharia cubensis</name>
    <dbReference type="NCBI Taxonomy" id="181762"/>
    <lineage>
        <taxon>Eukaryota</taxon>
        <taxon>Fungi</taxon>
        <taxon>Dikarya</taxon>
        <taxon>Basidiomycota</taxon>
        <taxon>Agaricomycotina</taxon>
        <taxon>Agaricomycetes</taxon>
        <taxon>Agaricomycetidae</taxon>
        <taxon>Agaricales</taxon>
        <taxon>Agaricineae</taxon>
        <taxon>Strophariaceae</taxon>
        <taxon>Psilocybe</taxon>
    </lineage>
</organism>
<reference evidence="3" key="1">
    <citation type="submission" date="2021-02" db="EMBL/GenBank/DDBJ databases">
        <title>Psilocybe cubensis genome.</title>
        <authorList>
            <person name="Mckernan K.J."/>
            <person name="Crawford S."/>
            <person name="Trippe A."/>
            <person name="Kane L.T."/>
            <person name="Mclaughlin S."/>
        </authorList>
    </citation>
    <scope>NUCLEOTIDE SEQUENCE [LARGE SCALE GENOMIC DNA]</scope>
    <source>
        <strain evidence="3">MGC-MH-2018</strain>
    </source>
</reference>
<dbReference type="AlphaFoldDB" id="A0A8H8CNM8"/>
<dbReference type="EMBL" id="JAFIQS010000002">
    <property type="protein sequence ID" value="KAG5172086.1"/>
    <property type="molecule type" value="Genomic_DNA"/>
</dbReference>
<evidence type="ECO:0000313" key="2">
    <source>
        <dbReference type="EMBL" id="KAG5172085.1"/>
    </source>
</evidence>
<proteinExistence type="predicted"/>
<feature type="region of interest" description="Disordered" evidence="1">
    <location>
        <begin position="155"/>
        <end position="181"/>
    </location>
</feature>
<dbReference type="OrthoDB" id="3128449at2759"/>
<sequence length="335" mass="36078">MSVPVEPLVPSVEDARSAAAVPLVVAGGKTGTAVIKDIAQAPGLITMLNSAVRFVEATWTASKVERNKGATNLCFEIRKAYHNIHNAHPQNLSLHTREFQVIREICRFIQEARNAPKSEGPAPTSAPPSAAFSAGSTESTAVVVSTPIIAPPVVPVGPVTEAPVRPSKSKKHKGSKAPKSKAIIDSEDDIDEVRRGAVGAWYTKLIRDLQAMSVDDSSVEIITCNVAPSEGSSKAPKRAETMLLSYEDAGVDPSTPQAAKARHYANKKARQEIPPVLHDPSPNFEVQAAERRLAQLRLEQADYEFRVAFAQQQLDTTLQHIAEQLRIVKGKGPVV</sequence>
<dbReference type="EMBL" id="JAFIQS010000002">
    <property type="protein sequence ID" value="KAG5172085.1"/>
    <property type="molecule type" value="Genomic_DNA"/>
</dbReference>